<dbReference type="RefSeq" id="WP_168109502.1">
    <property type="nucleotide sequence ID" value="NZ_VTOX01000010.1"/>
</dbReference>
<dbReference type="AlphaFoldDB" id="A0A7X6DJK8"/>
<feature type="transmembrane region" description="Helical" evidence="1">
    <location>
        <begin position="26"/>
        <end position="45"/>
    </location>
</feature>
<dbReference type="EMBL" id="VTOX01000010">
    <property type="protein sequence ID" value="NKE68382.1"/>
    <property type="molecule type" value="Genomic_DNA"/>
</dbReference>
<dbReference type="Proteomes" id="UP000521868">
    <property type="component" value="Unassembled WGS sequence"/>
</dbReference>
<keyword evidence="1" id="KW-0472">Membrane</keyword>
<keyword evidence="3" id="KW-1185">Reference proteome</keyword>
<name>A0A7X6DJK8_9BURK</name>
<evidence type="ECO:0000256" key="1">
    <source>
        <dbReference type="SAM" id="Phobius"/>
    </source>
</evidence>
<keyword evidence="1" id="KW-1133">Transmembrane helix</keyword>
<accession>A0A7X6DJK8</accession>
<proteinExistence type="predicted"/>
<evidence type="ECO:0000313" key="3">
    <source>
        <dbReference type="Proteomes" id="UP000521868"/>
    </source>
</evidence>
<comment type="caution">
    <text evidence="2">The sequence shown here is derived from an EMBL/GenBank/DDBJ whole genome shotgun (WGS) entry which is preliminary data.</text>
</comment>
<keyword evidence="1" id="KW-0812">Transmembrane</keyword>
<evidence type="ECO:0000313" key="2">
    <source>
        <dbReference type="EMBL" id="NKE68382.1"/>
    </source>
</evidence>
<sequence>MIRPFDPHDTDLMRFDRIVADSGTGLLWLLTFFVVYGVFLAVQGATALPRFIVHGTAGAVHGFAARFAAHR</sequence>
<gene>
    <name evidence="2" type="ORF">RAMLITH_21420</name>
</gene>
<protein>
    <submittedName>
        <fullName evidence="2">Uncharacterized protein</fullName>
    </submittedName>
</protein>
<organism evidence="2 3">
    <name type="scientific">Ramlibacter lithotrophicus</name>
    <dbReference type="NCBI Taxonomy" id="2606681"/>
    <lineage>
        <taxon>Bacteria</taxon>
        <taxon>Pseudomonadati</taxon>
        <taxon>Pseudomonadota</taxon>
        <taxon>Betaproteobacteria</taxon>
        <taxon>Burkholderiales</taxon>
        <taxon>Comamonadaceae</taxon>
        <taxon>Ramlibacter</taxon>
    </lineage>
</organism>
<reference evidence="2 3" key="1">
    <citation type="journal article" date="2020" name="Nature">
        <title>Bacterial chemolithoautotrophy via manganese oxidation.</title>
        <authorList>
            <person name="Yu H."/>
            <person name="Leadbetter J.R."/>
        </authorList>
    </citation>
    <scope>NUCLEOTIDE SEQUENCE [LARGE SCALE GENOMIC DNA]</scope>
    <source>
        <strain evidence="2 3">RBP-1</strain>
    </source>
</reference>